<feature type="compositionally biased region" description="Low complexity" evidence="1">
    <location>
        <begin position="529"/>
        <end position="544"/>
    </location>
</feature>
<feature type="region of interest" description="Disordered" evidence="1">
    <location>
        <begin position="34"/>
        <end position="57"/>
    </location>
</feature>
<proteinExistence type="predicted"/>
<dbReference type="GO" id="GO:0015631">
    <property type="term" value="F:tubulin binding"/>
    <property type="evidence" value="ECO:0007669"/>
    <property type="project" value="TreeGrafter"/>
</dbReference>
<evidence type="ECO:0000256" key="1">
    <source>
        <dbReference type="SAM" id="MobiDB-lite"/>
    </source>
</evidence>
<organism evidence="3 4">
    <name type="scientific">Maudiozyma humilis</name>
    <name type="common">Sour dough yeast</name>
    <name type="synonym">Kazachstania humilis</name>
    <dbReference type="NCBI Taxonomy" id="51915"/>
    <lineage>
        <taxon>Eukaryota</taxon>
        <taxon>Fungi</taxon>
        <taxon>Dikarya</taxon>
        <taxon>Ascomycota</taxon>
        <taxon>Saccharomycotina</taxon>
        <taxon>Saccharomycetes</taxon>
        <taxon>Saccharomycetales</taxon>
        <taxon>Saccharomycetaceae</taxon>
        <taxon>Maudiozyma</taxon>
    </lineage>
</organism>
<dbReference type="GO" id="GO:0005543">
    <property type="term" value="F:phospholipid binding"/>
    <property type="evidence" value="ECO:0007669"/>
    <property type="project" value="InterPro"/>
</dbReference>
<accession>A0AAV5RVZ0</accession>
<feature type="domain" description="Pleckstrin homology" evidence="2">
    <location>
        <begin position="595"/>
        <end position="711"/>
    </location>
</feature>
<dbReference type="Proteomes" id="UP001377567">
    <property type="component" value="Unassembled WGS sequence"/>
</dbReference>
<comment type="caution">
    <text evidence="3">The sequence shown here is derived from an EMBL/GenBank/DDBJ whole genome shotgun (WGS) entry which is preliminary data.</text>
</comment>
<dbReference type="GO" id="GO:0032065">
    <property type="term" value="P:maintenance of protein location in cell cortex"/>
    <property type="evidence" value="ECO:0007669"/>
    <property type="project" value="InterPro"/>
</dbReference>
<feature type="region of interest" description="Disordered" evidence="1">
    <location>
        <begin position="104"/>
        <end position="140"/>
    </location>
</feature>
<dbReference type="InterPro" id="IPR024774">
    <property type="entry name" value="PH_dom-Mcp5-type"/>
</dbReference>
<dbReference type="GO" id="GO:0000226">
    <property type="term" value="P:microtubule cytoskeleton organization"/>
    <property type="evidence" value="ECO:0007669"/>
    <property type="project" value="TreeGrafter"/>
</dbReference>
<dbReference type="PANTHER" id="PTHR28190">
    <property type="entry name" value="NUCLEAR MIGRATION PROTEIN NUM1"/>
    <property type="match status" value="1"/>
</dbReference>
<evidence type="ECO:0000313" key="4">
    <source>
        <dbReference type="Proteomes" id="UP001377567"/>
    </source>
</evidence>
<keyword evidence="4" id="KW-1185">Reference proteome</keyword>
<evidence type="ECO:0000259" key="2">
    <source>
        <dbReference type="Pfam" id="PF12814"/>
    </source>
</evidence>
<dbReference type="GO" id="GO:0005938">
    <property type="term" value="C:cell cortex"/>
    <property type="evidence" value="ECO:0007669"/>
    <property type="project" value="InterPro"/>
</dbReference>
<dbReference type="InterPro" id="IPR053005">
    <property type="entry name" value="Nuclear_Pos-Cytoskel_Interact"/>
</dbReference>
<protein>
    <submittedName>
        <fullName evidence="3">Num1 protein</fullName>
    </submittedName>
</protein>
<feature type="region of interest" description="Disordered" evidence="1">
    <location>
        <begin position="522"/>
        <end position="552"/>
    </location>
</feature>
<name>A0AAV5RVZ0_MAUHU</name>
<dbReference type="SUPFAM" id="SSF50729">
    <property type="entry name" value="PH domain-like"/>
    <property type="match status" value="1"/>
</dbReference>
<dbReference type="AlphaFoldDB" id="A0AAV5RVZ0"/>
<dbReference type="PANTHER" id="PTHR28190:SF1">
    <property type="entry name" value="NUCLEAR MIGRATION PROTEIN NUM1"/>
    <property type="match status" value="1"/>
</dbReference>
<feature type="compositionally biased region" description="Low complexity" evidence="1">
    <location>
        <begin position="37"/>
        <end position="57"/>
    </location>
</feature>
<gene>
    <name evidence="3" type="ORF">DAKH74_022220</name>
</gene>
<dbReference type="Pfam" id="PF12814">
    <property type="entry name" value="Mcp5_PH"/>
    <property type="match status" value="1"/>
</dbReference>
<dbReference type="GO" id="GO:0005739">
    <property type="term" value="C:mitochondrion"/>
    <property type="evidence" value="ECO:0007669"/>
    <property type="project" value="TreeGrafter"/>
</dbReference>
<dbReference type="EMBL" id="BTGD01000005">
    <property type="protein sequence ID" value="GMM55606.1"/>
    <property type="molecule type" value="Genomic_DNA"/>
</dbReference>
<evidence type="ECO:0000313" key="3">
    <source>
        <dbReference type="EMBL" id="GMM55606.1"/>
    </source>
</evidence>
<sequence length="753" mass="79690">MPYDALVSTLLHGPLMHSGASPAEVSALIGRGSGRLSPSPVASASASSSASPRSSVDADTDADLLSLLNASLAEQCARLTAENDACRGRNATLAAELRSRSQALGPAVLAPPPPLARTGSRSSGATPPGSPRKKRHGAHGSLAHRLLAKALPLEDAETTVEETDVSSVTMPREEYARLVASVSDPPVALLREEAAEKGFRLVSAQEWAALQPNAHPPLLQLIQEAKKQGYTVVSDADYGAMWALSSAEPEQRARADAQQCGLAVLPQTELDAMSAAIADPPMLYLIQHAKRHGHTVVSDADYEGLMEGAGRADAAAAEVQSLREQLENPPHTYLYAQASACGQILLPLEQYDEMRSAAEANAEAPPPALQEQRAYDEALPPADYVRERLQETPENSGEEDSTPLAVPRTRLAAIAAELAHAAELEAEQFDVTQEEPQDAVEEARAAARRVGMLCVPEDAFVATAGAADNADNASVVVLPRSYYSTLLQDSHPALASAKDEELLREVKRRGMGNAALDTFTLFSGDNGTKRTSTHSSTHTSRGSTPLPGSLSDRNYVAQTASEKHTPAPRSLRTAPSMDGALSLASVSGASVSGNVSAAIAHTVAGEYAYKAYPRLGAFGGGETAHRRFFWVDPRARTLYWAEDKPAGSATGARTKSAAIVTVRSVANAGHGDAALYSKSIVVATRDKEIKFTCASRQRHNMWMNALRYILKHDVVEDAQGEVYGAARDAPVVSVGGGSASVVSRRSSISRFLR</sequence>
<reference evidence="3 4" key="1">
    <citation type="journal article" date="2023" name="Elife">
        <title>Identification of key yeast species and microbe-microbe interactions impacting larval growth of Drosophila in the wild.</title>
        <authorList>
            <person name="Mure A."/>
            <person name="Sugiura Y."/>
            <person name="Maeda R."/>
            <person name="Honda K."/>
            <person name="Sakurai N."/>
            <person name="Takahashi Y."/>
            <person name="Watada M."/>
            <person name="Katoh T."/>
            <person name="Gotoh A."/>
            <person name="Gotoh Y."/>
            <person name="Taniguchi I."/>
            <person name="Nakamura K."/>
            <person name="Hayashi T."/>
            <person name="Katayama T."/>
            <person name="Uemura T."/>
            <person name="Hattori Y."/>
        </authorList>
    </citation>
    <scope>NUCLEOTIDE SEQUENCE [LARGE SCALE GENOMIC DNA]</scope>
    <source>
        <strain evidence="3 4">KH-74</strain>
    </source>
</reference>